<dbReference type="InterPro" id="IPR023091">
    <property type="entry name" value="MetalPrtase_cat_dom_sf_prd"/>
</dbReference>
<evidence type="ECO:0000256" key="6">
    <source>
        <dbReference type="ARBA" id="ARBA00022833"/>
    </source>
</evidence>
<keyword evidence="3 7" id="KW-0479">Metal-binding</keyword>
<dbReference type="EMBL" id="MFUQ01000015">
    <property type="protein sequence ID" value="OGI83517.1"/>
    <property type="molecule type" value="Genomic_DNA"/>
</dbReference>
<evidence type="ECO:0000313" key="8">
    <source>
        <dbReference type="EMBL" id="OGI83517.1"/>
    </source>
</evidence>
<comment type="caution">
    <text evidence="8">The sequence shown here is derived from an EMBL/GenBank/DDBJ whole genome shotgun (WGS) entry which is preliminary data.</text>
</comment>
<dbReference type="Pfam" id="PF02130">
    <property type="entry name" value="YbeY"/>
    <property type="match status" value="1"/>
</dbReference>
<comment type="cofactor">
    <cofactor evidence="7">
        <name>Zn(2+)</name>
        <dbReference type="ChEBI" id="CHEBI:29105"/>
    </cofactor>
    <text evidence="7">Binds 1 zinc ion.</text>
</comment>
<feature type="binding site" evidence="7">
    <location>
        <position position="91"/>
    </location>
    <ligand>
        <name>Zn(2+)</name>
        <dbReference type="ChEBI" id="CHEBI:29105"/>
        <note>catalytic</note>
    </ligand>
</feature>
<dbReference type="EC" id="3.1.-.-" evidence="7"/>
<evidence type="ECO:0000256" key="5">
    <source>
        <dbReference type="ARBA" id="ARBA00022801"/>
    </source>
</evidence>
<comment type="function">
    <text evidence="7">Single strand-specific metallo-endoribonuclease involved in late-stage 70S ribosome quality control and in maturation of the 3' terminus of the 16S rRNA.</text>
</comment>
<evidence type="ECO:0000256" key="3">
    <source>
        <dbReference type="ARBA" id="ARBA00022723"/>
    </source>
</evidence>
<accession>A0A1F6WNT8</accession>
<evidence type="ECO:0000256" key="1">
    <source>
        <dbReference type="ARBA" id="ARBA00010875"/>
    </source>
</evidence>
<evidence type="ECO:0000256" key="4">
    <source>
        <dbReference type="ARBA" id="ARBA00022759"/>
    </source>
</evidence>
<keyword evidence="2 7" id="KW-0540">Nuclease</keyword>
<dbReference type="Gene3D" id="3.40.390.30">
    <property type="entry name" value="Metalloproteases ('zincins'), catalytic domain"/>
    <property type="match status" value="1"/>
</dbReference>
<dbReference type="GO" id="GO:0008270">
    <property type="term" value="F:zinc ion binding"/>
    <property type="evidence" value="ECO:0007669"/>
    <property type="project" value="UniProtKB-UniRule"/>
</dbReference>
<organism evidence="8 9">
    <name type="scientific">Candidatus Nomurabacteria bacterium RIFCSPLOWO2_01_FULL_36_10b</name>
    <dbReference type="NCBI Taxonomy" id="1801766"/>
    <lineage>
        <taxon>Bacteria</taxon>
        <taxon>Candidatus Nomuraibacteriota</taxon>
    </lineage>
</organism>
<dbReference type="SUPFAM" id="SSF55486">
    <property type="entry name" value="Metalloproteases ('zincins'), catalytic domain"/>
    <property type="match status" value="1"/>
</dbReference>
<dbReference type="GO" id="GO:0004222">
    <property type="term" value="F:metalloendopeptidase activity"/>
    <property type="evidence" value="ECO:0007669"/>
    <property type="project" value="InterPro"/>
</dbReference>
<dbReference type="Proteomes" id="UP000179448">
    <property type="component" value="Unassembled WGS sequence"/>
</dbReference>
<reference evidence="8 9" key="1">
    <citation type="journal article" date="2016" name="Nat. Commun.">
        <title>Thousands of microbial genomes shed light on interconnected biogeochemical processes in an aquifer system.</title>
        <authorList>
            <person name="Anantharaman K."/>
            <person name="Brown C.T."/>
            <person name="Hug L.A."/>
            <person name="Sharon I."/>
            <person name="Castelle C.J."/>
            <person name="Probst A.J."/>
            <person name="Thomas B.C."/>
            <person name="Singh A."/>
            <person name="Wilkins M.J."/>
            <person name="Karaoz U."/>
            <person name="Brodie E.L."/>
            <person name="Williams K.H."/>
            <person name="Hubbard S.S."/>
            <person name="Banfield J.F."/>
        </authorList>
    </citation>
    <scope>NUCLEOTIDE SEQUENCE [LARGE SCALE GENOMIC DNA]</scope>
</reference>
<dbReference type="GO" id="GO:0004521">
    <property type="term" value="F:RNA endonuclease activity"/>
    <property type="evidence" value="ECO:0007669"/>
    <property type="project" value="UniProtKB-UniRule"/>
</dbReference>
<evidence type="ECO:0000313" key="9">
    <source>
        <dbReference type="Proteomes" id="UP000179448"/>
    </source>
</evidence>
<keyword evidence="6 7" id="KW-0862">Zinc</keyword>
<keyword evidence="7" id="KW-0690">Ribosome biogenesis</keyword>
<evidence type="ECO:0000256" key="7">
    <source>
        <dbReference type="HAMAP-Rule" id="MF_00009"/>
    </source>
</evidence>
<sequence>MAKSSTLRIPFNKIKKVILGANYKLSLAFSTKAVATKLHKKYKKKNGPANILSFPYSKNNGEILIHLNSIRDEASKFGHTYSEHLLFIYIHGLLHLKGYKHGAIMEKQENKYFKKFS</sequence>
<gene>
    <name evidence="7" type="primary">ybeY</name>
    <name evidence="8" type="ORF">A2997_00230</name>
</gene>
<feature type="binding site" evidence="7">
    <location>
        <position position="95"/>
    </location>
    <ligand>
        <name>Zn(2+)</name>
        <dbReference type="ChEBI" id="CHEBI:29105"/>
        <note>catalytic</note>
    </ligand>
</feature>
<name>A0A1F6WNT8_9BACT</name>
<comment type="subcellular location">
    <subcellularLocation>
        <location evidence="7">Cytoplasm</location>
    </subcellularLocation>
</comment>
<keyword evidence="4 7" id="KW-0255">Endonuclease</keyword>
<keyword evidence="5 7" id="KW-0378">Hydrolase</keyword>
<dbReference type="STRING" id="1801766.A2997_00230"/>
<keyword evidence="7" id="KW-0963">Cytoplasm</keyword>
<keyword evidence="7" id="KW-0698">rRNA processing</keyword>
<feature type="binding site" evidence="7">
    <location>
        <position position="101"/>
    </location>
    <ligand>
        <name>Zn(2+)</name>
        <dbReference type="ChEBI" id="CHEBI:29105"/>
        <note>catalytic</note>
    </ligand>
</feature>
<dbReference type="GO" id="GO:0006364">
    <property type="term" value="P:rRNA processing"/>
    <property type="evidence" value="ECO:0007669"/>
    <property type="project" value="UniProtKB-UniRule"/>
</dbReference>
<dbReference type="AlphaFoldDB" id="A0A1F6WNT8"/>
<protein>
    <recommendedName>
        <fullName evidence="7">Endoribonuclease YbeY</fullName>
        <ecNumber evidence="7">3.1.-.-</ecNumber>
    </recommendedName>
</protein>
<dbReference type="HAMAP" id="MF_00009">
    <property type="entry name" value="Endoribonucl_YbeY"/>
    <property type="match status" value="1"/>
</dbReference>
<dbReference type="NCBIfam" id="TIGR00043">
    <property type="entry name" value="rRNA maturation RNase YbeY"/>
    <property type="match status" value="1"/>
</dbReference>
<dbReference type="GO" id="GO:0005737">
    <property type="term" value="C:cytoplasm"/>
    <property type="evidence" value="ECO:0007669"/>
    <property type="project" value="UniProtKB-SubCell"/>
</dbReference>
<comment type="similarity">
    <text evidence="1 7">Belongs to the endoribonuclease YbeY family.</text>
</comment>
<evidence type="ECO:0000256" key="2">
    <source>
        <dbReference type="ARBA" id="ARBA00022722"/>
    </source>
</evidence>
<dbReference type="InterPro" id="IPR002036">
    <property type="entry name" value="YbeY"/>
</dbReference>
<proteinExistence type="inferred from homology"/>